<protein>
    <submittedName>
        <fullName evidence="1">Uncharacterized protein</fullName>
    </submittedName>
</protein>
<dbReference type="AlphaFoldDB" id="A0A6G3ZRD4"/>
<accession>A0A6G3ZRD4</accession>
<proteinExistence type="predicted"/>
<dbReference type="RefSeq" id="WP_163940397.1">
    <property type="nucleotide sequence ID" value="NZ_JAAIKC010000001.1"/>
</dbReference>
<reference evidence="1" key="1">
    <citation type="submission" date="2020-02" db="EMBL/GenBank/DDBJ databases">
        <authorList>
            <person name="Shen X.-R."/>
            <person name="Zhang Y.-X."/>
        </authorList>
    </citation>
    <scope>NUCLEOTIDE SEQUENCE</scope>
    <source>
        <strain evidence="1">SYP-B3998</strain>
    </source>
</reference>
<sequence>MQSIILIGDESFNLRAISQFGHSGSRSEYMIVPNRYVIEYENVHVYYDDINNFVNEYDEDELLKIPFIKPVFISMTYTSNELMRDILSQSFFSKNLYVDNDHGCIVPLKDFINI</sequence>
<dbReference type="EMBL" id="JAAIKC010000001">
    <property type="protein sequence ID" value="NEW04692.1"/>
    <property type="molecule type" value="Genomic_DNA"/>
</dbReference>
<gene>
    <name evidence="1" type="ORF">GK047_01490</name>
</gene>
<comment type="caution">
    <text evidence="1">The sequence shown here is derived from an EMBL/GenBank/DDBJ whole genome shotgun (WGS) entry which is preliminary data.</text>
</comment>
<name>A0A6G3ZRD4_9BACL</name>
<evidence type="ECO:0000313" key="1">
    <source>
        <dbReference type="EMBL" id="NEW04692.1"/>
    </source>
</evidence>
<organism evidence="1">
    <name type="scientific">Paenibacillus sp. SYP-B3998</name>
    <dbReference type="NCBI Taxonomy" id="2678564"/>
    <lineage>
        <taxon>Bacteria</taxon>
        <taxon>Bacillati</taxon>
        <taxon>Bacillota</taxon>
        <taxon>Bacilli</taxon>
        <taxon>Bacillales</taxon>
        <taxon>Paenibacillaceae</taxon>
        <taxon>Paenibacillus</taxon>
    </lineage>
</organism>